<proteinExistence type="predicted"/>
<feature type="transmembrane region" description="Helical" evidence="1">
    <location>
        <begin position="29"/>
        <end position="48"/>
    </location>
</feature>
<evidence type="ECO:0000313" key="2">
    <source>
        <dbReference type="EMBL" id="MBF6301633.1"/>
    </source>
</evidence>
<protein>
    <recommendedName>
        <fullName evidence="4">Lipoprotein</fullName>
    </recommendedName>
</protein>
<keyword evidence="1" id="KW-0812">Transmembrane</keyword>
<evidence type="ECO:0000256" key="1">
    <source>
        <dbReference type="SAM" id="Phobius"/>
    </source>
</evidence>
<keyword evidence="3" id="KW-1185">Reference proteome</keyword>
<name>A0ABS0D3E9_9NOCA</name>
<sequence length="89" mass="9366">MIGPVVKTDAAVARAGASMFGALPLQVRVVLLALGVLVAMAGCSAAWIDQQSYVPSPNICRADEVTRTDCVHVNRVPVQPVPTPAGWQR</sequence>
<gene>
    <name evidence="2" type="ORF">IU459_29445</name>
</gene>
<evidence type="ECO:0000313" key="3">
    <source>
        <dbReference type="Proteomes" id="UP000702209"/>
    </source>
</evidence>
<keyword evidence="1" id="KW-0472">Membrane</keyword>
<evidence type="ECO:0008006" key="4">
    <source>
        <dbReference type="Google" id="ProtNLM"/>
    </source>
</evidence>
<accession>A0ABS0D3E9</accession>
<organism evidence="2 3">
    <name type="scientific">Nocardia amamiensis</name>
    <dbReference type="NCBI Taxonomy" id="404578"/>
    <lineage>
        <taxon>Bacteria</taxon>
        <taxon>Bacillati</taxon>
        <taxon>Actinomycetota</taxon>
        <taxon>Actinomycetes</taxon>
        <taxon>Mycobacteriales</taxon>
        <taxon>Nocardiaceae</taxon>
        <taxon>Nocardia</taxon>
    </lineage>
</organism>
<dbReference type="RefSeq" id="WP_195132854.1">
    <property type="nucleotide sequence ID" value="NZ_JADLQX010000030.1"/>
</dbReference>
<keyword evidence="1" id="KW-1133">Transmembrane helix</keyword>
<dbReference type="EMBL" id="JADLQX010000030">
    <property type="protein sequence ID" value="MBF6301633.1"/>
    <property type="molecule type" value="Genomic_DNA"/>
</dbReference>
<reference evidence="2 3" key="1">
    <citation type="submission" date="2020-10" db="EMBL/GenBank/DDBJ databases">
        <title>Identification of Nocardia species via Next-generation sequencing and recognition of intraspecies genetic diversity.</title>
        <authorList>
            <person name="Li P."/>
            <person name="Li P."/>
            <person name="Lu B."/>
        </authorList>
    </citation>
    <scope>NUCLEOTIDE SEQUENCE [LARGE SCALE GENOMIC DNA]</scope>
    <source>
        <strain evidence="2 3">BJ06-0157</strain>
    </source>
</reference>
<dbReference type="Proteomes" id="UP000702209">
    <property type="component" value="Unassembled WGS sequence"/>
</dbReference>
<comment type="caution">
    <text evidence="2">The sequence shown here is derived from an EMBL/GenBank/DDBJ whole genome shotgun (WGS) entry which is preliminary data.</text>
</comment>